<gene>
    <name evidence="2" type="ORF">CRP01_09510</name>
</gene>
<evidence type="ECO:0000259" key="1">
    <source>
        <dbReference type="Pfam" id="PF00561"/>
    </source>
</evidence>
<dbReference type="Pfam" id="PF00561">
    <property type="entry name" value="Abhydrolase_1"/>
    <property type="match status" value="1"/>
</dbReference>
<reference evidence="2 3" key="1">
    <citation type="submission" date="2017-10" db="EMBL/GenBank/DDBJ databases">
        <title>The draft genome sequence of Lewinella nigricans NBRC 102662.</title>
        <authorList>
            <person name="Wang K."/>
        </authorList>
    </citation>
    <scope>NUCLEOTIDE SEQUENCE [LARGE SCALE GENOMIC DNA]</scope>
    <source>
        <strain evidence="2 3">NBRC 102662</strain>
    </source>
</reference>
<dbReference type="GO" id="GO:0016787">
    <property type="term" value="F:hydrolase activity"/>
    <property type="evidence" value="ECO:0007669"/>
    <property type="project" value="UniProtKB-KW"/>
</dbReference>
<dbReference type="EMBL" id="PDUD01000017">
    <property type="protein sequence ID" value="PHN06844.1"/>
    <property type="molecule type" value="Genomic_DNA"/>
</dbReference>
<feature type="domain" description="AB hydrolase-1" evidence="1">
    <location>
        <begin position="32"/>
        <end position="273"/>
    </location>
</feature>
<dbReference type="PRINTS" id="PR00111">
    <property type="entry name" value="ABHYDROLASE"/>
</dbReference>
<organism evidence="2 3">
    <name type="scientific">Flavilitoribacter nigricans (strain ATCC 23147 / DSM 23189 / NBRC 102662 / NCIMB 1420 / SS-2)</name>
    <name type="common">Lewinella nigricans</name>
    <dbReference type="NCBI Taxonomy" id="1122177"/>
    <lineage>
        <taxon>Bacteria</taxon>
        <taxon>Pseudomonadati</taxon>
        <taxon>Bacteroidota</taxon>
        <taxon>Saprospiria</taxon>
        <taxon>Saprospirales</taxon>
        <taxon>Lewinellaceae</taxon>
        <taxon>Flavilitoribacter</taxon>
    </lineage>
</organism>
<evidence type="ECO:0000313" key="2">
    <source>
        <dbReference type="EMBL" id="PHN06844.1"/>
    </source>
</evidence>
<sequence>MQDWQYPYDVHYAVLSDSIEVAYVDEGKGDRTLLFIHGLGSYLRAWDQNIAKLKKRYRCIALDLPGYGKSSKGAYAYDMSFFAHTVRQFIDALGLENVVLVGHSMGGQIALHTVLQDPEGIDRLVLLAPAGFETFTAEESAWMKNVYNAALIKATPAEQIVKNFEINFFEMPDNARFMIDDRMYMRETVEYDRYCEMVPRCVKGMLNEPVFDRLSGIDLPTLIIYGQEDRLIPNPFLHAGLNTETVARSGHDAMPNSTLLLLPEAGHFVQWEQAKAVNKALRKFLK</sequence>
<dbReference type="InterPro" id="IPR000073">
    <property type="entry name" value="AB_hydrolase_1"/>
</dbReference>
<proteinExistence type="predicted"/>
<accession>A0A2D0NEA0</accession>
<comment type="caution">
    <text evidence="2">The sequence shown here is derived from an EMBL/GenBank/DDBJ whole genome shotgun (WGS) entry which is preliminary data.</text>
</comment>
<dbReference type="OrthoDB" id="9799612at2"/>
<keyword evidence="3" id="KW-1185">Reference proteome</keyword>
<dbReference type="Gene3D" id="3.40.50.1820">
    <property type="entry name" value="alpha/beta hydrolase"/>
    <property type="match status" value="1"/>
</dbReference>
<evidence type="ECO:0000313" key="3">
    <source>
        <dbReference type="Proteomes" id="UP000223913"/>
    </source>
</evidence>
<protein>
    <submittedName>
        <fullName evidence="2">Alpha/beta hydrolase</fullName>
    </submittedName>
</protein>
<dbReference type="SUPFAM" id="SSF53474">
    <property type="entry name" value="alpha/beta-Hydrolases"/>
    <property type="match status" value="1"/>
</dbReference>
<dbReference type="PANTHER" id="PTHR46438:SF11">
    <property type="entry name" value="LIPASE-RELATED"/>
    <property type="match status" value="1"/>
</dbReference>
<dbReference type="InterPro" id="IPR029058">
    <property type="entry name" value="AB_hydrolase_fold"/>
</dbReference>
<dbReference type="PANTHER" id="PTHR46438">
    <property type="entry name" value="ALPHA/BETA-HYDROLASES SUPERFAMILY PROTEIN"/>
    <property type="match status" value="1"/>
</dbReference>
<dbReference type="Proteomes" id="UP000223913">
    <property type="component" value="Unassembled WGS sequence"/>
</dbReference>
<keyword evidence="2" id="KW-0378">Hydrolase</keyword>
<name>A0A2D0NEA0_FLAN2</name>
<dbReference type="AlphaFoldDB" id="A0A2D0NEA0"/>